<accession>A0ABY5I9R4</accession>
<keyword evidence="5" id="KW-0328">Glycosyltransferase</keyword>
<evidence type="ECO:0000256" key="11">
    <source>
        <dbReference type="ARBA" id="ARBA00023268"/>
    </source>
</evidence>
<keyword evidence="12" id="KW-0961">Cell wall biogenesis/degradation</keyword>
<keyword evidence="10" id="KW-0472">Membrane</keyword>
<dbReference type="Gene3D" id="3.40.710.10">
    <property type="entry name" value="DD-peptidase/beta-lactamase superfamily"/>
    <property type="match status" value="1"/>
</dbReference>
<dbReference type="RefSeq" id="WP_290142262.1">
    <property type="nucleotide sequence ID" value="NZ_CP101620.1"/>
</dbReference>
<evidence type="ECO:0000256" key="6">
    <source>
        <dbReference type="ARBA" id="ARBA00022679"/>
    </source>
</evidence>
<dbReference type="PANTHER" id="PTHR32282:SF11">
    <property type="entry name" value="PENICILLIN-BINDING PROTEIN 1B"/>
    <property type="match status" value="1"/>
</dbReference>
<feature type="domain" description="Penicillin-binding protein transpeptidase" evidence="15">
    <location>
        <begin position="237"/>
        <end position="487"/>
    </location>
</feature>
<evidence type="ECO:0000256" key="2">
    <source>
        <dbReference type="ARBA" id="ARBA00022475"/>
    </source>
</evidence>
<evidence type="ECO:0000256" key="7">
    <source>
        <dbReference type="ARBA" id="ARBA00022801"/>
    </source>
</evidence>
<keyword evidence="4" id="KW-0645">Protease</keyword>
<comment type="catalytic activity">
    <reaction evidence="14">
        <text>[GlcNAc-(1-&gt;4)-Mur2Ac(oyl-L-Ala-gamma-D-Glu-L-Lys-D-Ala-D-Ala)](n)-di-trans,octa-cis-undecaprenyl diphosphate + beta-D-GlcNAc-(1-&gt;4)-Mur2Ac(oyl-L-Ala-gamma-D-Glu-L-Lys-D-Ala-D-Ala)-di-trans,octa-cis-undecaprenyl diphosphate = [GlcNAc-(1-&gt;4)-Mur2Ac(oyl-L-Ala-gamma-D-Glu-L-Lys-D-Ala-D-Ala)](n+1)-di-trans,octa-cis-undecaprenyl diphosphate + di-trans,octa-cis-undecaprenyl diphosphate + H(+)</text>
        <dbReference type="Rhea" id="RHEA:23708"/>
        <dbReference type="Rhea" id="RHEA-COMP:9602"/>
        <dbReference type="Rhea" id="RHEA-COMP:9603"/>
        <dbReference type="ChEBI" id="CHEBI:15378"/>
        <dbReference type="ChEBI" id="CHEBI:58405"/>
        <dbReference type="ChEBI" id="CHEBI:60033"/>
        <dbReference type="ChEBI" id="CHEBI:78435"/>
        <dbReference type="EC" id="2.4.99.28"/>
    </reaction>
</comment>
<feature type="domain" description="Glycosyl transferase family 51" evidence="16">
    <location>
        <begin position="1"/>
        <end position="145"/>
    </location>
</feature>
<evidence type="ECO:0000259" key="16">
    <source>
        <dbReference type="Pfam" id="PF00912"/>
    </source>
</evidence>
<dbReference type="InterPro" id="IPR050396">
    <property type="entry name" value="Glycosyltr_51/Transpeptidase"/>
</dbReference>
<dbReference type="InterPro" id="IPR001264">
    <property type="entry name" value="Glyco_trans_51"/>
</dbReference>
<dbReference type="PANTHER" id="PTHR32282">
    <property type="entry name" value="BINDING PROTEIN TRANSPEPTIDASE, PUTATIVE-RELATED"/>
    <property type="match status" value="1"/>
</dbReference>
<dbReference type="EMBL" id="CP101620">
    <property type="protein sequence ID" value="UTY40783.1"/>
    <property type="molecule type" value="Genomic_DNA"/>
</dbReference>
<evidence type="ECO:0000256" key="3">
    <source>
        <dbReference type="ARBA" id="ARBA00022645"/>
    </source>
</evidence>
<dbReference type="Gene3D" id="1.10.3810.10">
    <property type="entry name" value="Biosynthetic peptidoglycan transglycosylase-like"/>
    <property type="match status" value="1"/>
</dbReference>
<dbReference type="InterPro" id="IPR036950">
    <property type="entry name" value="PBP_transglycosylase"/>
</dbReference>
<dbReference type="Pfam" id="PF00905">
    <property type="entry name" value="Transpeptidase"/>
    <property type="match status" value="1"/>
</dbReference>
<keyword evidence="9" id="KW-0573">Peptidoglycan synthesis</keyword>
<dbReference type="InterPro" id="IPR012338">
    <property type="entry name" value="Beta-lactam/transpept-like"/>
</dbReference>
<keyword evidence="18" id="KW-1185">Reference proteome</keyword>
<organism evidence="17 18">
    <name type="scientific">Allocoprobacillus halotolerans</name>
    <dbReference type="NCBI Taxonomy" id="2944914"/>
    <lineage>
        <taxon>Bacteria</taxon>
        <taxon>Bacillati</taxon>
        <taxon>Bacillota</taxon>
        <taxon>Erysipelotrichia</taxon>
        <taxon>Erysipelotrichales</taxon>
        <taxon>Erysipelotrichaceae</taxon>
        <taxon>Allocoprobacillus</taxon>
    </lineage>
</organism>
<dbReference type="Proteomes" id="UP001060112">
    <property type="component" value="Chromosome"/>
</dbReference>
<name>A0ABY5I9R4_9FIRM</name>
<dbReference type="InterPro" id="IPR001460">
    <property type="entry name" value="PCN-bd_Tpept"/>
</dbReference>
<gene>
    <name evidence="17" type="ORF">NMU03_02590</name>
</gene>
<comment type="subcellular location">
    <subcellularLocation>
        <location evidence="1">Cell membrane</location>
    </subcellularLocation>
</comment>
<keyword evidence="3" id="KW-0121">Carboxypeptidase</keyword>
<keyword evidence="11" id="KW-0511">Multifunctional enzyme</keyword>
<evidence type="ECO:0000259" key="15">
    <source>
        <dbReference type="Pfam" id="PF00905"/>
    </source>
</evidence>
<evidence type="ECO:0000256" key="14">
    <source>
        <dbReference type="ARBA" id="ARBA00049902"/>
    </source>
</evidence>
<evidence type="ECO:0000256" key="12">
    <source>
        <dbReference type="ARBA" id="ARBA00023316"/>
    </source>
</evidence>
<comment type="catalytic activity">
    <reaction evidence="13">
        <text>Preferential cleavage: (Ac)2-L-Lys-D-Ala-|-D-Ala. Also transpeptidation of peptidyl-alanyl moieties that are N-acyl substituents of D-alanine.</text>
        <dbReference type="EC" id="3.4.16.4"/>
    </reaction>
</comment>
<proteinExistence type="predicted"/>
<dbReference type="Pfam" id="PF00912">
    <property type="entry name" value="Transgly"/>
    <property type="match status" value="1"/>
</dbReference>
<sequence length="547" mass="62246">MEDHRFYEHRGFDPVGILRALKANISEQGNVEGASTISQQYARLMFLNNDKTWSRKIQEAFLTVRLEAHYNKDTILQGYINTVYFGHGIYGIENASLYYFNKEPRDLDLNEASMLAGVINGPEYYSPFKDLKAAKSRQKIVLDALVEQNQITQKEADQTYQTEIQLNPHPSSTIQCAYPYYRDCVISELKELGFYSEEYVNQGLNIQTTLDTQIQDQLNQIVNEQMKGRDELEVSSIILNSQTSGVLALIGGKDYASSQFNRATQASRQVGSTMKPLLYYIALENGFTPTTKFKSEPTTFQLENGKTYTPTNFNKKYAHDDVTMAQAIALSDNIYAVKTHLFLGEQALVNALSQFGYQHISPHPSLALGTLNTNVYDFSAVYTTLAHHGIYNKVHTITKITNNNGDILYEYQPENKQLLNQDTCLMMSQLLTAPFEKSFQSYASPTMLNYPVNTTFAAKTGSTPYDSLCAGYNPQYTLLSWVGYDDNREMNMTSDTRIPKVIFQTMANFLQKEELWYEPTTNLKKIPINPITGDYQENGLVFWFKET</sequence>
<evidence type="ECO:0000256" key="5">
    <source>
        <dbReference type="ARBA" id="ARBA00022676"/>
    </source>
</evidence>
<reference evidence="17" key="1">
    <citation type="submission" date="2022-07" db="EMBL/GenBank/DDBJ databases">
        <title>Faecal culturing of patients with breast cancer.</title>
        <authorList>
            <person name="Teng N.M.Y."/>
            <person name="Kiu R."/>
            <person name="Evans R."/>
            <person name="Baker D.J."/>
            <person name="Zenner C."/>
            <person name="Robinson S.D."/>
            <person name="Hall L.J."/>
        </authorList>
    </citation>
    <scope>NUCLEOTIDE SEQUENCE</scope>
    <source>
        <strain evidence="17">LH1062</strain>
    </source>
</reference>
<keyword evidence="2" id="KW-1003">Cell membrane</keyword>
<dbReference type="SUPFAM" id="SSF53955">
    <property type="entry name" value="Lysozyme-like"/>
    <property type="match status" value="1"/>
</dbReference>
<evidence type="ECO:0000256" key="8">
    <source>
        <dbReference type="ARBA" id="ARBA00022960"/>
    </source>
</evidence>
<evidence type="ECO:0000256" key="9">
    <source>
        <dbReference type="ARBA" id="ARBA00022984"/>
    </source>
</evidence>
<evidence type="ECO:0000256" key="4">
    <source>
        <dbReference type="ARBA" id="ARBA00022670"/>
    </source>
</evidence>
<keyword evidence="6" id="KW-0808">Transferase</keyword>
<evidence type="ECO:0000256" key="1">
    <source>
        <dbReference type="ARBA" id="ARBA00004236"/>
    </source>
</evidence>
<evidence type="ECO:0000313" key="17">
    <source>
        <dbReference type="EMBL" id="UTY40783.1"/>
    </source>
</evidence>
<evidence type="ECO:0000256" key="10">
    <source>
        <dbReference type="ARBA" id="ARBA00023136"/>
    </source>
</evidence>
<protein>
    <submittedName>
        <fullName evidence="17">Transglycosylase domain-containing protein</fullName>
    </submittedName>
</protein>
<dbReference type="SUPFAM" id="SSF56601">
    <property type="entry name" value="beta-lactamase/transpeptidase-like"/>
    <property type="match status" value="1"/>
</dbReference>
<evidence type="ECO:0000313" key="18">
    <source>
        <dbReference type="Proteomes" id="UP001060112"/>
    </source>
</evidence>
<keyword evidence="8" id="KW-0133">Cell shape</keyword>
<evidence type="ECO:0000256" key="13">
    <source>
        <dbReference type="ARBA" id="ARBA00034000"/>
    </source>
</evidence>
<keyword evidence="7" id="KW-0378">Hydrolase</keyword>
<dbReference type="InterPro" id="IPR023346">
    <property type="entry name" value="Lysozyme-like_dom_sf"/>
</dbReference>